<gene>
    <name evidence="4" type="ORF">A3Q56_02191</name>
</gene>
<proteinExistence type="predicted"/>
<feature type="coiled-coil region" evidence="3">
    <location>
        <begin position="18"/>
        <end position="59"/>
    </location>
</feature>
<evidence type="ECO:0000313" key="5">
    <source>
        <dbReference type="Proteomes" id="UP000078046"/>
    </source>
</evidence>
<comment type="caution">
    <text evidence="4">The sequence shown here is derived from an EMBL/GenBank/DDBJ whole genome shotgun (WGS) entry which is preliminary data.</text>
</comment>
<dbReference type="InterPro" id="IPR031424">
    <property type="entry name" value="QVR-like"/>
</dbReference>
<protein>
    <submittedName>
        <fullName evidence="4">Deflagellation-inducible protein</fullName>
    </submittedName>
</protein>
<dbReference type="GO" id="GO:0005813">
    <property type="term" value="C:centrosome"/>
    <property type="evidence" value="ECO:0007669"/>
    <property type="project" value="TreeGrafter"/>
</dbReference>
<evidence type="ECO:0000313" key="4">
    <source>
        <dbReference type="EMBL" id="OAF70054.1"/>
    </source>
</evidence>
<dbReference type="GO" id="GO:0030431">
    <property type="term" value="P:sleep"/>
    <property type="evidence" value="ECO:0007669"/>
    <property type="project" value="InterPro"/>
</dbReference>
<organism evidence="4 5">
    <name type="scientific">Intoshia linei</name>
    <dbReference type="NCBI Taxonomy" id="1819745"/>
    <lineage>
        <taxon>Eukaryota</taxon>
        <taxon>Metazoa</taxon>
        <taxon>Spiralia</taxon>
        <taxon>Lophotrochozoa</taxon>
        <taxon>Mesozoa</taxon>
        <taxon>Orthonectida</taxon>
        <taxon>Rhopaluridae</taxon>
        <taxon>Intoshia</taxon>
    </lineage>
</organism>
<keyword evidence="5" id="KW-1185">Reference proteome</keyword>
<keyword evidence="4" id="KW-0969">Cilium</keyword>
<accession>A0A177B9E7</accession>
<dbReference type="Pfam" id="PF17064">
    <property type="entry name" value="QVR"/>
    <property type="match status" value="1"/>
</dbReference>
<keyword evidence="1" id="KW-0732">Signal</keyword>
<dbReference type="CDD" id="cd23590">
    <property type="entry name" value="TFP_LU_ECD_Bou"/>
    <property type="match status" value="1"/>
</dbReference>
<dbReference type="PANTHER" id="PTHR28661:SF1">
    <property type="entry name" value="MICROTUBULE NUCLEATION FACTOR SSNA1"/>
    <property type="match status" value="1"/>
</dbReference>
<dbReference type="InterPro" id="IPR033362">
    <property type="entry name" value="SSNA1_fam"/>
</dbReference>
<keyword evidence="3" id="KW-0175">Coiled coil</keyword>
<dbReference type="PANTHER" id="PTHR28661">
    <property type="entry name" value="SJOEGREN SYNDROME NUCLEAR AUTOANTIGEN 1"/>
    <property type="match status" value="1"/>
</dbReference>
<evidence type="ECO:0000256" key="1">
    <source>
        <dbReference type="ARBA" id="ARBA00022729"/>
    </source>
</evidence>
<keyword evidence="2" id="KW-0325">Glycoprotein</keyword>
<evidence type="ECO:0000256" key="3">
    <source>
        <dbReference type="SAM" id="Coils"/>
    </source>
</evidence>
<sequence>MSQQTSLHSYNNEFTQCIEELCHKRDDLKREILDDETEKQKLENDIAVLSQKIAKVNENLCSKINICNEFDRIISENEAAYMKEKSNSTKLYEPKSLHPTQKKISNFIFRKKNRRNVFSLECYQCDSIKDLGCNSQDFSKSILPTKCPLETDSYCIKEIGYSSGIVSTKRYCSYSDRYNICKYITLRDHDRKYRSCIYTCDFEACNSFSPKYQDDYQIEKEA</sequence>
<evidence type="ECO:0000256" key="2">
    <source>
        <dbReference type="ARBA" id="ARBA00023180"/>
    </source>
</evidence>
<dbReference type="GO" id="GO:0032222">
    <property type="term" value="P:regulation of synaptic transmission, cholinergic"/>
    <property type="evidence" value="ECO:0007669"/>
    <property type="project" value="InterPro"/>
</dbReference>
<dbReference type="AlphaFoldDB" id="A0A177B9E7"/>
<dbReference type="EMBL" id="LWCA01000193">
    <property type="protein sequence ID" value="OAF70054.1"/>
    <property type="molecule type" value="Genomic_DNA"/>
</dbReference>
<keyword evidence="4" id="KW-0966">Cell projection</keyword>
<dbReference type="GO" id="GO:0036064">
    <property type="term" value="C:ciliary basal body"/>
    <property type="evidence" value="ECO:0007669"/>
    <property type="project" value="TreeGrafter"/>
</dbReference>
<dbReference type="Proteomes" id="UP000078046">
    <property type="component" value="Unassembled WGS sequence"/>
</dbReference>
<reference evidence="4 5" key="1">
    <citation type="submission" date="2016-04" db="EMBL/GenBank/DDBJ databases">
        <title>The genome of Intoshia linei affirms orthonectids as highly simplified spiralians.</title>
        <authorList>
            <person name="Mikhailov K.V."/>
            <person name="Slusarev G.S."/>
            <person name="Nikitin M.A."/>
            <person name="Logacheva M.D."/>
            <person name="Penin A."/>
            <person name="Aleoshin V."/>
            <person name="Panchin Y.V."/>
        </authorList>
    </citation>
    <scope>NUCLEOTIDE SEQUENCE [LARGE SCALE GENOMIC DNA]</scope>
    <source>
        <strain evidence="4">Intl2013</strain>
        <tissue evidence="4">Whole animal</tissue>
    </source>
</reference>
<name>A0A177B9E7_9BILA</name>
<dbReference type="OrthoDB" id="295355at2759"/>
<keyword evidence="4" id="KW-0282">Flagellum</keyword>